<protein>
    <submittedName>
        <fullName evidence="1">Uncharacterized protein</fullName>
    </submittedName>
</protein>
<evidence type="ECO:0000313" key="1">
    <source>
        <dbReference type="EMBL" id="WFP92549.1"/>
    </source>
</evidence>
<organism evidence="1 2">
    <name type="scientific">Ensifer adhaerens</name>
    <name type="common">Sinorhizobium morelense</name>
    <dbReference type="NCBI Taxonomy" id="106592"/>
    <lineage>
        <taxon>Bacteria</taxon>
        <taxon>Pseudomonadati</taxon>
        <taxon>Pseudomonadota</taxon>
        <taxon>Alphaproteobacteria</taxon>
        <taxon>Hyphomicrobiales</taxon>
        <taxon>Rhizobiaceae</taxon>
        <taxon>Sinorhizobium/Ensifer group</taxon>
        <taxon>Ensifer</taxon>
    </lineage>
</organism>
<evidence type="ECO:0000313" key="2">
    <source>
        <dbReference type="Proteomes" id="UP001214094"/>
    </source>
</evidence>
<dbReference type="EMBL" id="CP121308">
    <property type="protein sequence ID" value="WFP92549.1"/>
    <property type="molecule type" value="Genomic_DNA"/>
</dbReference>
<dbReference type="RefSeq" id="WP_034793497.1">
    <property type="nucleotide sequence ID" value="NZ_CP015880.1"/>
</dbReference>
<proteinExistence type="predicted"/>
<dbReference type="GeneID" id="29517936"/>
<dbReference type="Proteomes" id="UP001214094">
    <property type="component" value="Chromosome"/>
</dbReference>
<keyword evidence="2" id="KW-1185">Reference proteome</keyword>
<reference evidence="1 2" key="1">
    <citation type="submission" date="2023-03" db="EMBL/GenBank/DDBJ databases">
        <title>Comparative genome and transcriptome analysis combination mining strategies for increasing vitamin B12 production of Ensifer adhaerens strain.</title>
        <authorList>
            <person name="Yongheng L."/>
        </authorList>
    </citation>
    <scope>NUCLEOTIDE SEQUENCE [LARGE SCALE GENOMIC DNA]</scope>
    <source>
        <strain evidence="1 2">Casida A-T305</strain>
    </source>
</reference>
<gene>
    <name evidence="1" type="ORF">P4B07_09380</name>
</gene>
<name>A0ABY8HM76_ENSAD</name>
<sequence>MTSMSLNMVYAVRATQEADVYNIRCNITDYLGASYDTDYCSRPDDTVGVNPLIRQWLLDNPGFQIEPYIPPDPPTEDELRQRMPSLTARQFRLGLVNADISPSTVTAAIAGMPVGSDQDKAQIEWEYATTFNRLHPLIGTVGTALGLSDTQIDALWVAAAAL</sequence>
<accession>A0ABY8HM76</accession>